<dbReference type="AlphaFoldDB" id="A0A399SFS2"/>
<evidence type="ECO:0000313" key="2">
    <source>
        <dbReference type="EMBL" id="RIJ41991.1"/>
    </source>
</evidence>
<organism evidence="2 3">
    <name type="scientific">Pontibacter oryzae</name>
    <dbReference type="NCBI Taxonomy" id="2304593"/>
    <lineage>
        <taxon>Bacteria</taxon>
        <taxon>Pseudomonadati</taxon>
        <taxon>Bacteroidota</taxon>
        <taxon>Cytophagia</taxon>
        <taxon>Cytophagales</taxon>
        <taxon>Hymenobacteraceae</taxon>
        <taxon>Pontibacter</taxon>
    </lineage>
</organism>
<dbReference type="GO" id="GO:0003824">
    <property type="term" value="F:catalytic activity"/>
    <property type="evidence" value="ECO:0007669"/>
    <property type="project" value="InterPro"/>
</dbReference>
<evidence type="ECO:0000259" key="1">
    <source>
        <dbReference type="Pfam" id="PF19580"/>
    </source>
</evidence>
<dbReference type="PANTHER" id="PTHR42834:SF1">
    <property type="entry name" value="ENDONUCLEASE_EXONUCLEASE_PHOSPHATASE FAMILY PROTEIN (AFU_ORTHOLOGUE AFUA_3G09210)"/>
    <property type="match status" value="1"/>
</dbReference>
<protein>
    <recommendedName>
        <fullName evidence="1">Endonuclease/exonuclease/phosphatase domain-containing protein</fullName>
    </recommendedName>
</protein>
<dbReference type="Pfam" id="PF19580">
    <property type="entry name" value="Exo_endo_phos_3"/>
    <property type="match status" value="1"/>
</dbReference>
<dbReference type="RefSeq" id="WP_119431735.1">
    <property type="nucleotide sequence ID" value="NZ_QWGE01000002.1"/>
</dbReference>
<dbReference type="InterPro" id="IPR005135">
    <property type="entry name" value="Endo/exonuclease/phosphatase"/>
</dbReference>
<reference evidence="3" key="1">
    <citation type="submission" date="2018-08" db="EMBL/GenBank/DDBJ databases">
        <title>Mucilaginibacter sp. MYSH2.</title>
        <authorList>
            <person name="Seo T."/>
        </authorList>
    </citation>
    <scope>NUCLEOTIDE SEQUENCE [LARGE SCALE GENOMIC DNA]</scope>
    <source>
        <strain evidence="3">KIRAN</strain>
    </source>
</reference>
<dbReference type="OrthoDB" id="9802724at2"/>
<name>A0A399SFS2_9BACT</name>
<dbReference type="PROSITE" id="PS51257">
    <property type="entry name" value="PROKAR_LIPOPROTEIN"/>
    <property type="match status" value="1"/>
</dbReference>
<dbReference type="Proteomes" id="UP000266005">
    <property type="component" value="Unassembled WGS sequence"/>
</dbReference>
<proteinExistence type="predicted"/>
<dbReference type="PANTHER" id="PTHR42834">
    <property type="entry name" value="ENDONUCLEASE/EXONUCLEASE/PHOSPHATASE FAMILY PROTEIN (AFU_ORTHOLOGUE AFUA_3G09210)"/>
    <property type="match status" value="1"/>
</dbReference>
<accession>A0A399SFS2</accession>
<sequence length="349" mass="39598">MHHGFKTLLLFFTLLTLSGCSRLSLSSKKGKLYTVAFYNTEKFYDATNDPAKYDDAFTSDGTMKWTQERYQTKLKHIAEVISGIGGDNGPAILGLCEIENRKVLDDLISTAPLRKHGYNIIHQDMSDATGLDVALLYKPKIFKPTSTQFIKIDFKEKGYTSRDILQVKGELRGELVTIYVNHWPPAARTRRRKPDDSRWKAAATTLRREIDKQQAADPSTRIIVLGNFGAEPRSTAMQQNLKATGRPNPAFNKELFNTHYMAYVNGLGSYYNRGDFEMLDQVMISKSLIDERGSLEYVRGSAKIYNPTSIKYTLGKYKEAPRSTFNGKLYIGGFSDHFPVFIQVRKAKR</sequence>
<dbReference type="EMBL" id="QWGE01000002">
    <property type="protein sequence ID" value="RIJ41991.1"/>
    <property type="molecule type" value="Genomic_DNA"/>
</dbReference>
<dbReference type="InterPro" id="IPR036691">
    <property type="entry name" value="Endo/exonu/phosph_ase_sf"/>
</dbReference>
<comment type="caution">
    <text evidence="2">The sequence shown here is derived from an EMBL/GenBank/DDBJ whole genome shotgun (WGS) entry which is preliminary data.</text>
</comment>
<dbReference type="Gene3D" id="3.60.10.10">
    <property type="entry name" value="Endonuclease/exonuclease/phosphatase"/>
    <property type="match status" value="1"/>
</dbReference>
<keyword evidence="3" id="KW-1185">Reference proteome</keyword>
<feature type="domain" description="Endonuclease/exonuclease/phosphatase" evidence="1">
    <location>
        <begin position="34"/>
        <end position="346"/>
    </location>
</feature>
<dbReference type="SUPFAM" id="SSF56219">
    <property type="entry name" value="DNase I-like"/>
    <property type="match status" value="1"/>
</dbReference>
<gene>
    <name evidence="2" type="ORF">D1627_08300</name>
</gene>
<evidence type="ECO:0000313" key="3">
    <source>
        <dbReference type="Proteomes" id="UP000266005"/>
    </source>
</evidence>